<evidence type="ECO:0000256" key="3">
    <source>
        <dbReference type="SAM" id="SignalP"/>
    </source>
</evidence>
<evidence type="ECO:0000259" key="4">
    <source>
        <dbReference type="Pfam" id="PF25898"/>
    </source>
</evidence>
<evidence type="ECO:0000313" key="6">
    <source>
        <dbReference type="EMBL" id="CAH3154566.1"/>
    </source>
</evidence>
<dbReference type="EMBL" id="CALNXK010000099">
    <property type="protein sequence ID" value="CAH3154566.1"/>
    <property type="molecule type" value="Genomic_DNA"/>
</dbReference>
<keyword evidence="2" id="KW-0472">Membrane</keyword>
<dbReference type="PANTHER" id="PTHR36902:SF1">
    <property type="entry name" value="ENRICHED IN SURFACE-LABELED PROTEOME PROTEIN 9"/>
    <property type="match status" value="1"/>
</dbReference>
<keyword evidence="7" id="KW-1185">Reference proteome</keyword>
<feature type="chain" id="PRO_5046024961" evidence="3">
    <location>
        <begin position="19"/>
        <end position="658"/>
    </location>
</feature>
<evidence type="ECO:0000256" key="2">
    <source>
        <dbReference type="SAM" id="Phobius"/>
    </source>
</evidence>
<feature type="signal peptide" evidence="3">
    <location>
        <begin position="1"/>
        <end position="18"/>
    </location>
</feature>
<organism evidence="6 7">
    <name type="scientific">Porites lobata</name>
    <dbReference type="NCBI Taxonomy" id="104759"/>
    <lineage>
        <taxon>Eukaryota</taxon>
        <taxon>Metazoa</taxon>
        <taxon>Cnidaria</taxon>
        <taxon>Anthozoa</taxon>
        <taxon>Hexacorallia</taxon>
        <taxon>Scleractinia</taxon>
        <taxon>Fungiina</taxon>
        <taxon>Poritidae</taxon>
        <taxon>Porites</taxon>
    </lineage>
</organism>
<keyword evidence="3" id="KW-0732">Signal</keyword>
<dbReference type="InterPro" id="IPR058831">
    <property type="entry name" value="LolA-like_dom_2nd"/>
</dbReference>
<name>A0ABN8Q0N2_9CNID</name>
<dbReference type="Pfam" id="PF25898">
    <property type="entry name" value="LolA_2nd_metazoa"/>
    <property type="match status" value="2"/>
</dbReference>
<evidence type="ECO:0000259" key="5">
    <source>
        <dbReference type="Pfam" id="PF25899"/>
    </source>
</evidence>
<dbReference type="Proteomes" id="UP001159405">
    <property type="component" value="Unassembled WGS sequence"/>
</dbReference>
<proteinExistence type="predicted"/>
<dbReference type="PANTHER" id="PTHR36902">
    <property type="entry name" value="ENRICHED IN SURFACE-LABELED PROTEOME PROTEIN 9"/>
    <property type="match status" value="1"/>
</dbReference>
<reference evidence="6 7" key="1">
    <citation type="submission" date="2022-05" db="EMBL/GenBank/DDBJ databases">
        <authorList>
            <consortium name="Genoscope - CEA"/>
            <person name="William W."/>
        </authorList>
    </citation>
    <scope>NUCLEOTIDE SEQUENCE [LARGE SCALE GENOMIC DNA]</scope>
</reference>
<feature type="region of interest" description="Disordered" evidence="1">
    <location>
        <begin position="595"/>
        <end position="615"/>
    </location>
</feature>
<accession>A0ABN8Q0N2</accession>
<dbReference type="Pfam" id="PF25899">
    <property type="entry name" value="DUF7959"/>
    <property type="match status" value="1"/>
</dbReference>
<comment type="caution">
    <text evidence="6">The sequence shown here is derived from an EMBL/GenBank/DDBJ whole genome shotgun (WGS) entry which is preliminary data.</text>
</comment>
<protein>
    <submittedName>
        <fullName evidence="6">Uncharacterized protein</fullName>
    </submittedName>
</protein>
<keyword evidence="2" id="KW-0812">Transmembrane</keyword>
<evidence type="ECO:0000313" key="7">
    <source>
        <dbReference type="Proteomes" id="UP001159405"/>
    </source>
</evidence>
<dbReference type="InterPro" id="IPR058265">
    <property type="entry name" value="DUF7959"/>
</dbReference>
<feature type="domain" description="DUF7959" evidence="5">
    <location>
        <begin position="487"/>
        <end position="574"/>
    </location>
</feature>
<feature type="domain" description="LolA-like" evidence="4">
    <location>
        <begin position="244"/>
        <end position="467"/>
    </location>
</feature>
<gene>
    <name evidence="6" type="ORF">PLOB_00050224</name>
</gene>
<feature type="domain" description="LolA-like" evidence="4">
    <location>
        <begin position="35"/>
        <end position="242"/>
    </location>
</feature>
<keyword evidence="2" id="KW-1133">Transmembrane helix</keyword>
<evidence type="ECO:0000256" key="1">
    <source>
        <dbReference type="SAM" id="MobiDB-lite"/>
    </source>
</evidence>
<feature type="transmembrane region" description="Helical" evidence="2">
    <location>
        <begin position="620"/>
        <end position="643"/>
    </location>
</feature>
<sequence>MYVSILYCLIAAFGAVSGKLQPICQPSNSSHGASPKLPTLPTAFSTLVEVNIVNENYSALFKEYYDQEADKGRIEQTKDGQTYMDIYDYALDEVLHVNLSSKTCTVTPASHPEKGHFHFSFFDFGFGAHIESVSQLFKFGSQYNETYLGVSSVRGIRCHHWRACISNNHSSYYLDYFFSASDWRTTWVAHNSTVIRATVNGTSESFKRMNGSIVPLNKTHNFYRVYDFFDFRPGPPDASNFQLPAGLYCAGLKGLNKTVPLVPGVFSLDFEAIWSRANNSVSNWQEIYDLEKKLTLLKHSNYRNPSGGPVMLIHDFNTGIGYNISSGHLGADVCRPFNLTLTEWDASEDENHHIRMKTTHELFNTPKTNGSSALVYKGTASVRGISADIWVGKGVRKSRRQNRTIESVMEVYFSKPNWRFLSGTQNNQHQVPVRFDWYFPRGHSEINVFNFDAEAAALTQFDIKPCFTFEQQRLVHFSLAGNYDKYSGSNKFKLDVTKAISAAANVSIIRVNGIRVLEGRKDKKADIDVAFILLDKPNAIGADVVVYSEKGLLEALDALKNSVASGNFKVATMNETLPAYKDSFFVGFAPSPPSPAPVTPSGKPSPGKESNKNSGVSKGATAGIAIVMLVVGIAGGLVIAHFIMKRRGSGLFAYQRHE</sequence>